<gene>
    <name evidence="2" type="ORF">P153DRAFT_364047</name>
</gene>
<organism evidence="2 3">
    <name type="scientific">Dothidotthia symphoricarpi CBS 119687</name>
    <dbReference type="NCBI Taxonomy" id="1392245"/>
    <lineage>
        <taxon>Eukaryota</taxon>
        <taxon>Fungi</taxon>
        <taxon>Dikarya</taxon>
        <taxon>Ascomycota</taxon>
        <taxon>Pezizomycotina</taxon>
        <taxon>Dothideomycetes</taxon>
        <taxon>Pleosporomycetidae</taxon>
        <taxon>Pleosporales</taxon>
        <taxon>Dothidotthiaceae</taxon>
        <taxon>Dothidotthia</taxon>
    </lineage>
</organism>
<proteinExistence type="inferred from homology"/>
<name>A0A6A6ANK0_9PLEO</name>
<dbReference type="NCBIfam" id="TIGR02118">
    <property type="entry name" value="EthD family reductase"/>
    <property type="match status" value="1"/>
</dbReference>
<reference evidence="2" key="1">
    <citation type="journal article" date="2020" name="Stud. Mycol.">
        <title>101 Dothideomycetes genomes: a test case for predicting lifestyles and emergence of pathogens.</title>
        <authorList>
            <person name="Haridas S."/>
            <person name="Albert R."/>
            <person name="Binder M."/>
            <person name="Bloem J."/>
            <person name="Labutti K."/>
            <person name="Salamov A."/>
            <person name="Andreopoulos B."/>
            <person name="Baker S."/>
            <person name="Barry K."/>
            <person name="Bills G."/>
            <person name="Bluhm B."/>
            <person name="Cannon C."/>
            <person name="Castanera R."/>
            <person name="Culley D."/>
            <person name="Daum C."/>
            <person name="Ezra D."/>
            <person name="Gonzalez J."/>
            <person name="Henrissat B."/>
            <person name="Kuo A."/>
            <person name="Liang C."/>
            <person name="Lipzen A."/>
            <person name="Lutzoni F."/>
            <person name="Magnuson J."/>
            <person name="Mondo S."/>
            <person name="Nolan M."/>
            <person name="Ohm R."/>
            <person name="Pangilinan J."/>
            <person name="Park H.-J."/>
            <person name="Ramirez L."/>
            <person name="Alfaro M."/>
            <person name="Sun H."/>
            <person name="Tritt A."/>
            <person name="Yoshinaga Y."/>
            <person name="Zwiers L.-H."/>
            <person name="Turgeon B."/>
            <person name="Goodwin S."/>
            <person name="Spatafora J."/>
            <person name="Crous P."/>
            <person name="Grigoriev I."/>
        </authorList>
    </citation>
    <scope>NUCLEOTIDE SEQUENCE</scope>
    <source>
        <strain evidence="2">CBS 119687</strain>
    </source>
</reference>
<dbReference type="SUPFAM" id="SSF54909">
    <property type="entry name" value="Dimeric alpha+beta barrel"/>
    <property type="match status" value="1"/>
</dbReference>
<dbReference type="PANTHER" id="PTHR40260:SF2">
    <property type="entry name" value="BLR8190 PROTEIN"/>
    <property type="match status" value="1"/>
</dbReference>
<dbReference type="OrthoDB" id="4892971at2759"/>
<accession>A0A6A6ANK0</accession>
<dbReference type="PANTHER" id="PTHR40260">
    <property type="entry name" value="BLR8190 PROTEIN"/>
    <property type="match status" value="1"/>
</dbReference>
<comment type="similarity">
    <text evidence="1">Belongs to the tpcK family.</text>
</comment>
<dbReference type="Gene3D" id="3.30.70.100">
    <property type="match status" value="1"/>
</dbReference>
<protein>
    <recommendedName>
        <fullName evidence="4">EthD domain-containing protein</fullName>
    </recommendedName>
</protein>
<dbReference type="EMBL" id="ML977500">
    <property type="protein sequence ID" value="KAF2132773.1"/>
    <property type="molecule type" value="Genomic_DNA"/>
</dbReference>
<evidence type="ECO:0000256" key="1">
    <source>
        <dbReference type="ARBA" id="ARBA00005986"/>
    </source>
</evidence>
<dbReference type="Proteomes" id="UP000799771">
    <property type="component" value="Unassembled WGS sequence"/>
</dbReference>
<dbReference type="InterPro" id="IPR009799">
    <property type="entry name" value="EthD_dom"/>
</dbReference>
<dbReference type="GO" id="GO:0016491">
    <property type="term" value="F:oxidoreductase activity"/>
    <property type="evidence" value="ECO:0007669"/>
    <property type="project" value="InterPro"/>
</dbReference>
<evidence type="ECO:0008006" key="4">
    <source>
        <dbReference type="Google" id="ProtNLM"/>
    </source>
</evidence>
<keyword evidence="3" id="KW-1185">Reference proteome</keyword>
<evidence type="ECO:0000313" key="2">
    <source>
        <dbReference type="EMBL" id="KAF2132773.1"/>
    </source>
</evidence>
<dbReference type="GeneID" id="54407933"/>
<sequence length="105" mass="11627">MASHSAQVTVLYPQKEGSTFDIDYYHNNHLPLCEKHWKPFGLKSWNVTQFDSAAPYSFCLVADFETLEGFQKASADPSIAEIMADVPKYSSEQPVLLAGAVVSRG</sequence>
<evidence type="ECO:0000313" key="3">
    <source>
        <dbReference type="Proteomes" id="UP000799771"/>
    </source>
</evidence>
<dbReference type="AlphaFoldDB" id="A0A6A6ANK0"/>
<dbReference type="InterPro" id="IPR011008">
    <property type="entry name" value="Dimeric_a/b-barrel"/>
</dbReference>
<dbReference type="RefSeq" id="XP_033527160.1">
    <property type="nucleotide sequence ID" value="XM_033667501.1"/>
</dbReference>